<gene>
    <name evidence="7" type="ORF">GCM10023215_33110</name>
</gene>
<evidence type="ECO:0000313" key="7">
    <source>
        <dbReference type="EMBL" id="GAA4693265.1"/>
    </source>
</evidence>
<dbReference type="PANTHER" id="PTHR43863:SF2">
    <property type="entry name" value="MALTASE-GLUCOAMYLASE"/>
    <property type="match status" value="1"/>
</dbReference>
<dbReference type="CDD" id="cd14752">
    <property type="entry name" value="GH31_N"/>
    <property type="match status" value="1"/>
</dbReference>
<evidence type="ECO:0000259" key="4">
    <source>
        <dbReference type="Pfam" id="PF01055"/>
    </source>
</evidence>
<dbReference type="PANTHER" id="PTHR43863">
    <property type="entry name" value="HYDROLASE, PUTATIVE (AFU_ORTHOLOGUE AFUA_1G03140)-RELATED"/>
    <property type="match status" value="1"/>
</dbReference>
<dbReference type="SUPFAM" id="SSF74650">
    <property type="entry name" value="Galactose mutarotase-like"/>
    <property type="match status" value="1"/>
</dbReference>
<protein>
    <recommendedName>
        <fullName evidence="9">Alpha-D-xyloside xylohydrolase</fullName>
    </recommendedName>
</protein>
<evidence type="ECO:0000256" key="1">
    <source>
        <dbReference type="ARBA" id="ARBA00007806"/>
    </source>
</evidence>
<dbReference type="InterPro" id="IPR011013">
    <property type="entry name" value="Gal_mutarotase_sf_dom"/>
</dbReference>
<name>A0ABP8WR68_9PSEU</name>
<dbReference type="InterPro" id="IPR000322">
    <property type="entry name" value="Glyco_hydro_31_TIM"/>
</dbReference>
<dbReference type="EMBL" id="BAABIC010000010">
    <property type="protein sequence ID" value="GAA4693265.1"/>
    <property type="molecule type" value="Genomic_DNA"/>
</dbReference>
<dbReference type="RefSeq" id="WP_345381430.1">
    <property type="nucleotide sequence ID" value="NZ_BAABIC010000010.1"/>
</dbReference>
<evidence type="ECO:0000259" key="5">
    <source>
        <dbReference type="Pfam" id="PF13802"/>
    </source>
</evidence>
<accession>A0ABP8WR68</accession>
<dbReference type="Pfam" id="PF13802">
    <property type="entry name" value="Gal_mutarotas_2"/>
    <property type="match status" value="1"/>
</dbReference>
<evidence type="ECO:0008006" key="9">
    <source>
        <dbReference type="Google" id="ProtNLM"/>
    </source>
</evidence>
<dbReference type="InterPro" id="IPR013780">
    <property type="entry name" value="Glyco_hydro_b"/>
</dbReference>
<dbReference type="SUPFAM" id="SSF51445">
    <property type="entry name" value="(Trans)glycosidases"/>
    <property type="match status" value="1"/>
</dbReference>
<evidence type="ECO:0000256" key="2">
    <source>
        <dbReference type="RuleBase" id="RU361185"/>
    </source>
</evidence>
<feature type="domain" description="Glycoside hydrolase family 31 TIM barrel" evidence="4">
    <location>
        <begin position="237"/>
        <end position="562"/>
    </location>
</feature>
<dbReference type="InterPro" id="IPR051816">
    <property type="entry name" value="Glycosyl_Hydrolase_31"/>
</dbReference>
<keyword evidence="8" id="KW-1185">Reference proteome</keyword>
<feature type="domain" description="Glycosyl hydrolase family 31 C-terminal" evidence="6">
    <location>
        <begin position="573"/>
        <end position="654"/>
    </location>
</feature>
<dbReference type="Proteomes" id="UP001500325">
    <property type="component" value="Unassembled WGS sequence"/>
</dbReference>
<feature type="domain" description="Glycoside hydrolase family 31 N-terminal" evidence="5">
    <location>
        <begin position="124"/>
        <end position="188"/>
    </location>
</feature>
<comment type="similarity">
    <text evidence="1 2">Belongs to the glycosyl hydrolase 31 family.</text>
</comment>
<organism evidence="7 8">
    <name type="scientific">Pseudonocardia yuanmonensis</name>
    <dbReference type="NCBI Taxonomy" id="1095914"/>
    <lineage>
        <taxon>Bacteria</taxon>
        <taxon>Bacillati</taxon>
        <taxon>Actinomycetota</taxon>
        <taxon>Actinomycetes</taxon>
        <taxon>Pseudonocardiales</taxon>
        <taxon>Pseudonocardiaceae</taxon>
        <taxon>Pseudonocardia</taxon>
    </lineage>
</organism>
<dbReference type="Pfam" id="PF21365">
    <property type="entry name" value="Glyco_hydro_31_3rd"/>
    <property type="match status" value="1"/>
</dbReference>
<dbReference type="SUPFAM" id="SSF51011">
    <property type="entry name" value="Glycosyl hydrolase domain"/>
    <property type="match status" value="1"/>
</dbReference>
<comment type="caution">
    <text evidence="7">The sequence shown here is derived from an EMBL/GenBank/DDBJ whole genome shotgun (WGS) entry which is preliminary data.</text>
</comment>
<keyword evidence="2" id="KW-0378">Hydrolase</keyword>
<evidence type="ECO:0000313" key="8">
    <source>
        <dbReference type="Proteomes" id="UP001500325"/>
    </source>
</evidence>
<evidence type="ECO:0000256" key="3">
    <source>
        <dbReference type="SAM" id="MobiDB-lite"/>
    </source>
</evidence>
<dbReference type="InterPro" id="IPR025887">
    <property type="entry name" value="Glyco_hydro_31_N_dom"/>
</dbReference>
<reference evidence="8" key="1">
    <citation type="journal article" date="2019" name="Int. J. Syst. Evol. Microbiol.">
        <title>The Global Catalogue of Microorganisms (GCM) 10K type strain sequencing project: providing services to taxonomists for standard genome sequencing and annotation.</title>
        <authorList>
            <consortium name="The Broad Institute Genomics Platform"/>
            <consortium name="The Broad Institute Genome Sequencing Center for Infectious Disease"/>
            <person name="Wu L."/>
            <person name="Ma J."/>
        </authorList>
    </citation>
    <scope>NUCLEOTIDE SEQUENCE [LARGE SCALE GENOMIC DNA]</scope>
    <source>
        <strain evidence="8">JCM 18055</strain>
    </source>
</reference>
<feature type="compositionally biased region" description="Low complexity" evidence="3">
    <location>
        <begin position="344"/>
        <end position="356"/>
    </location>
</feature>
<dbReference type="InterPro" id="IPR017853">
    <property type="entry name" value="GH"/>
</dbReference>
<evidence type="ECO:0000259" key="6">
    <source>
        <dbReference type="Pfam" id="PF21365"/>
    </source>
</evidence>
<feature type="region of interest" description="Disordered" evidence="3">
    <location>
        <begin position="337"/>
        <end position="356"/>
    </location>
</feature>
<dbReference type="InterPro" id="IPR048395">
    <property type="entry name" value="Glyco_hydro_31_C"/>
</dbReference>
<dbReference type="Pfam" id="PF01055">
    <property type="entry name" value="Glyco_hydro_31_2nd"/>
    <property type="match status" value="1"/>
</dbReference>
<dbReference type="Gene3D" id="2.60.40.1760">
    <property type="entry name" value="glycosyl hydrolase (family 31)"/>
    <property type="match status" value="1"/>
</dbReference>
<sequence>MTDLDPYDGAGLTDGRLRVRFASGRTDEVAATVPVPGVLRLRIGPPVPGTSPILLPLADRPAELTAVEGGVRIAGPEVEAVWSADGQGLRCGGFARFSEPAAETVPFAAGRRPATGERPAGWVETVHLGPDAGVYGGGESYQGIDLRGRFRRMRNTEVDRAAGRDTAYLNVPLLWSDRGWGLFVHTGAVVDADLGATHAEAARIDVDGEGLDLFVLTGDAPAILRRYHALTGLPRPLPEWALGTWMSRSSYFTAGEMVATADELAAAGSPPVLMHVDEWLGEVVLDTSAWSAGPDRERFPEGWAAPLHDRGVRTSLWINPYLARGTEEAERHREFLLGGPSGRPVPTIDDPDTLPVDLTDPRARSWWVERLAATLRSEGASAVLADFGEEVPGEARFADGSTGAARHNSYGLLYAEAVAEAGERAHGADFVAVARSGTAGQQRYAVTWAGDMPSTWGGLTSTLRACLSMALSGLAFVTHDAGGYWTPESYERAKELRRDMRPFATEPDVEPELYVRWTQWAAFSPIMRFHGVGAREPTAYPSPHREAALAACALRGELRPRLVAATREAAESGTPVIRPMVLAYPGDRAARDADLQYLLGPDVLVAPLLEPGGRRLLWVPPGDWRPLCGAAPVSGPGWREVSCDLGAFPAWARADGTGAAGHED</sequence>
<keyword evidence="2" id="KW-0326">Glycosidase</keyword>
<dbReference type="Gene3D" id="2.60.40.1180">
    <property type="entry name" value="Golgi alpha-mannosidase II"/>
    <property type="match status" value="1"/>
</dbReference>
<proteinExistence type="inferred from homology"/>
<dbReference type="Gene3D" id="3.20.20.80">
    <property type="entry name" value="Glycosidases"/>
    <property type="match status" value="1"/>
</dbReference>